<keyword evidence="1" id="KW-1133">Transmembrane helix</keyword>
<organism evidence="2 3">
    <name type="scientific">Mediterraneibacter hominis</name>
    <dbReference type="NCBI Taxonomy" id="2763054"/>
    <lineage>
        <taxon>Bacteria</taxon>
        <taxon>Bacillati</taxon>
        <taxon>Bacillota</taxon>
        <taxon>Clostridia</taxon>
        <taxon>Lachnospirales</taxon>
        <taxon>Lachnospiraceae</taxon>
        <taxon>Mediterraneibacter</taxon>
    </lineage>
</organism>
<gene>
    <name evidence="2" type="ORF">H8S37_10040</name>
</gene>
<comment type="caution">
    <text evidence="2">The sequence shown here is derived from an EMBL/GenBank/DDBJ whole genome shotgun (WGS) entry which is preliminary data.</text>
</comment>
<accession>A0A923LI79</accession>
<protein>
    <submittedName>
        <fullName evidence="2">DUF3810 domain-containing protein</fullName>
    </submittedName>
</protein>
<evidence type="ECO:0000313" key="3">
    <source>
        <dbReference type="Proteomes" id="UP000652477"/>
    </source>
</evidence>
<proteinExistence type="predicted"/>
<dbReference type="Pfam" id="PF12725">
    <property type="entry name" value="DUF3810"/>
    <property type="match status" value="1"/>
</dbReference>
<keyword evidence="1" id="KW-0472">Membrane</keyword>
<dbReference type="RefSeq" id="WP_186875932.1">
    <property type="nucleotide sequence ID" value="NZ_JACOPF010000002.1"/>
</dbReference>
<evidence type="ECO:0000313" key="2">
    <source>
        <dbReference type="EMBL" id="MBC5689257.1"/>
    </source>
</evidence>
<keyword evidence="1" id="KW-0812">Transmembrane</keyword>
<keyword evidence="3" id="KW-1185">Reference proteome</keyword>
<dbReference type="EMBL" id="JACOPF010000002">
    <property type="protein sequence ID" value="MBC5689257.1"/>
    <property type="molecule type" value="Genomic_DNA"/>
</dbReference>
<evidence type="ECO:0000256" key="1">
    <source>
        <dbReference type="SAM" id="Phobius"/>
    </source>
</evidence>
<feature type="transmembrane region" description="Helical" evidence="1">
    <location>
        <begin position="112"/>
        <end position="130"/>
    </location>
</feature>
<dbReference type="InterPro" id="IPR024294">
    <property type="entry name" value="DUF3810"/>
</dbReference>
<feature type="transmembrane region" description="Helical" evidence="1">
    <location>
        <begin position="21"/>
        <end position="44"/>
    </location>
</feature>
<sequence length="393" mass="44910">MRNRREKKNCIKKDRDKKYSRYDIYVISAGIFLVVSGILTVWAAKEPQMAQWYSVHIYPLLVASMGRVSGIIPFSVSEVLIYSLLLLFLLSFIQMIWKIYKGRKKGEAFYEWFSRVFLALGILVFLYVAGCGINYHRNSFSEEAGISTAPYTEEELEETCIWLTEEVNERAEQVKRDSSGLLCFENGADTGKGGTEGGTKSDTVRREAVLAMEKLGEEFACLKGYYPQPKGLVVSELLSYQGLTGIYLPFTIEANYNEDMTAYNIPFTLCHELSHLRGFMQEQEANFIAFLACTEYESIEFQYSGYLSGWVYCMNTLYDVSPERWQETRATLSVAAEPDLAANNVFWEVYDGTVAEVANQVNDTYLKANGQEDGVHSYDRMVDLIVEYFYEKL</sequence>
<name>A0A923LI79_9FIRM</name>
<reference evidence="2" key="1">
    <citation type="submission" date="2020-08" db="EMBL/GenBank/DDBJ databases">
        <title>Genome public.</title>
        <authorList>
            <person name="Liu C."/>
            <person name="Sun Q."/>
        </authorList>
    </citation>
    <scope>NUCLEOTIDE SEQUENCE</scope>
    <source>
        <strain evidence="2">NSJ-55</strain>
    </source>
</reference>
<dbReference type="AlphaFoldDB" id="A0A923LI79"/>
<feature type="transmembrane region" description="Helical" evidence="1">
    <location>
        <begin position="79"/>
        <end position="100"/>
    </location>
</feature>
<dbReference type="Proteomes" id="UP000652477">
    <property type="component" value="Unassembled WGS sequence"/>
</dbReference>